<reference evidence="1" key="1">
    <citation type="submission" date="2023-10" db="EMBL/GenBank/DDBJ databases">
        <authorList>
            <person name="Rodriguez Cubillos JULIANA M."/>
            <person name="De Vega J."/>
        </authorList>
    </citation>
    <scope>NUCLEOTIDE SEQUENCE</scope>
</reference>
<organism evidence="1 2">
    <name type="scientific">Trifolium pratense</name>
    <name type="common">Red clover</name>
    <dbReference type="NCBI Taxonomy" id="57577"/>
    <lineage>
        <taxon>Eukaryota</taxon>
        <taxon>Viridiplantae</taxon>
        <taxon>Streptophyta</taxon>
        <taxon>Embryophyta</taxon>
        <taxon>Tracheophyta</taxon>
        <taxon>Spermatophyta</taxon>
        <taxon>Magnoliopsida</taxon>
        <taxon>eudicotyledons</taxon>
        <taxon>Gunneridae</taxon>
        <taxon>Pentapetalae</taxon>
        <taxon>rosids</taxon>
        <taxon>fabids</taxon>
        <taxon>Fabales</taxon>
        <taxon>Fabaceae</taxon>
        <taxon>Papilionoideae</taxon>
        <taxon>50 kb inversion clade</taxon>
        <taxon>NPAAA clade</taxon>
        <taxon>Hologalegina</taxon>
        <taxon>IRL clade</taxon>
        <taxon>Trifolieae</taxon>
        <taxon>Trifolium</taxon>
    </lineage>
</organism>
<accession>A0ACB0KQN2</accession>
<name>A0ACB0KQN2_TRIPR</name>
<keyword evidence="2" id="KW-1185">Reference proteome</keyword>
<comment type="caution">
    <text evidence="1">The sequence shown here is derived from an EMBL/GenBank/DDBJ whole genome shotgun (WGS) entry which is preliminary data.</text>
</comment>
<protein>
    <submittedName>
        <fullName evidence="1">Uncharacterized protein</fullName>
    </submittedName>
</protein>
<sequence length="213" mass="24742">MCVDSRAINKITIKYRFSIPRLEDMLDELAGSKVFSKIDLRIRYHQIRIRPGDEWKTAFKSKDGLYECKTKEEHLEHVRLVLQVLQENQLYINLKKCTFSTNKLLFLGFVVGEDGIQVDEEKVRAIRDRPAPTPVIEVRSFHGLATFYRRFTRDFSTITILITECLKKGKFIWGSAQEQSFALIKEKLCTASVLALLDFDKVFQVECDAVELE</sequence>
<dbReference type="Proteomes" id="UP001177021">
    <property type="component" value="Unassembled WGS sequence"/>
</dbReference>
<evidence type="ECO:0000313" key="2">
    <source>
        <dbReference type="Proteomes" id="UP001177021"/>
    </source>
</evidence>
<evidence type="ECO:0000313" key="1">
    <source>
        <dbReference type="EMBL" id="CAJ2659015.1"/>
    </source>
</evidence>
<dbReference type="EMBL" id="CASHSV030000311">
    <property type="protein sequence ID" value="CAJ2659015.1"/>
    <property type="molecule type" value="Genomic_DNA"/>
</dbReference>
<gene>
    <name evidence="1" type="ORF">MILVUS5_LOCUS25292</name>
</gene>
<proteinExistence type="predicted"/>